<protein>
    <submittedName>
        <fullName evidence="3">Helix-turn-helix transcriptional regulator</fullName>
    </submittedName>
</protein>
<dbReference type="RefSeq" id="WP_205384601.1">
    <property type="nucleotide sequence ID" value="NZ_JAFFZS010000016.1"/>
</dbReference>
<dbReference type="InterPro" id="IPR016032">
    <property type="entry name" value="Sig_transdc_resp-reg_C-effctor"/>
</dbReference>
<keyword evidence="4" id="KW-1185">Reference proteome</keyword>
<accession>A0ABS2VTP3</accession>
<dbReference type="InterPro" id="IPR000792">
    <property type="entry name" value="Tscrpt_reg_LuxR_C"/>
</dbReference>
<dbReference type="EMBL" id="JAFFZS010000016">
    <property type="protein sequence ID" value="MBN0046448.1"/>
    <property type="molecule type" value="Genomic_DNA"/>
</dbReference>
<dbReference type="Gene3D" id="1.10.10.10">
    <property type="entry name" value="Winged helix-like DNA-binding domain superfamily/Winged helix DNA-binding domain"/>
    <property type="match status" value="1"/>
</dbReference>
<dbReference type="Proteomes" id="UP000788262">
    <property type="component" value="Unassembled WGS sequence"/>
</dbReference>
<gene>
    <name evidence="3" type="ORF">JS756_20550</name>
</gene>
<proteinExistence type="predicted"/>
<evidence type="ECO:0000256" key="1">
    <source>
        <dbReference type="SAM" id="MobiDB-lite"/>
    </source>
</evidence>
<feature type="domain" description="HTH luxR-type" evidence="2">
    <location>
        <begin position="169"/>
        <end position="226"/>
    </location>
</feature>
<evidence type="ECO:0000259" key="2">
    <source>
        <dbReference type="SMART" id="SM00421"/>
    </source>
</evidence>
<feature type="region of interest" description="Disordered" evidence="1">
    <location>
        <begin position="62"/>
        <end position="82"/>
    </location>
</feature>
<organism evidence="3 4">
    <name type="scientific">Streptomyces actuosus</name>
    <dbReference type="NCBI Taxonomy" id="1885"/>
    <lineage>
        <taxon>Bacteria</taxon>
        <taxon>Bacillati</taxon>
        <taxon>Actinomycetota</taxon>
        <taxon>Actinomycetes</taxon>
        <taxon>Kitasatosporales</taxon>
        <taxon>Streptomycetaceae</taxon>
        <taxon>Streptomyces</taxon>
    </lineage>
</organism>
<reference evidence="3 4" key="1">
    <citation type="submission" date="2021-02" db="EMBL/GenBank/DDBJ databases">
        <title>Whole genome sequencing of Streptomyces actuosus VRA1.</title>
        <authorList>
            <person name="Sen G."/>
            <person name="Sen A."/>
        </authorList>
    </citation>
    <scope>NUCLEOTIDE SEQUENCE [LARGE SCALE GENOMIC DNA]</scope>
    <source>
        <strain evidence="3 4">VRA1</strain>
    </source>
</reference>
<dbReference type="SUPFAM" id="SSF46894">
    <property type="entry name" value="C-terminal effector domain of the bipartite response regulators"/>
    <property type="match status" value="1"/>
</dbReference>
<dbReference type="SMART" id="SM00421">
    <property type="entry name" value="HTH_LUXR"/>
    <property type="match status" value="1"/>
</dbReference>
<feature type="compositionally biased region" description="Pro residues" evidence="1">
    <location>
        <begin position="69"/>
        <end position="79"/>
    </location>
</feature>
<comment type="caution">
    <text evidence="3">The sequence shown here is derived from an EMBL/GenBank/DDBJ whole genome shotgun (WGS) entry which is preliminary data.</text>
</comment>
<dbReference type="InterPro" id="IPR036388">
    <property type="entry name" value="WH-like_DNA-bd_sf"/>
</dbReference>
<evidence type="ECO:0000313" key="3">
    <source>
        <dbReference type="EMBL" id="MBN0046448.1"/>
    </source>
</evidence>
<sequence>MNALFEQIRSTVDRLSGLAQALGDTPVSAGRDVPSLVPAHCIEDAFTALTRGARLEVLEVRPVASGRSTPPPAPPPAPPSGVRHRLIADPRSADAAAATAGRGTEIRTAGLFAVRALVADREALALAVGVTDDSGYLLSDPRSDAAAGFAARFMDDWWPRAHPYAPFAVPAESATEAAVMAALAQGLTDETVARRVGVTPRTVRRHVAAVSARFGATSRLQLGVLIGRAARETTAAAPETPLGHG</sequence>
<name>A0ABS2VTP3_STRAS</name>
<evidence type="ECO:0000313" key="4">
    <source>
        <dbReference type="Proteomes" id="UP000788262"/>
    </source>
</evidence>
<dbReference type="Pfam" id="PF00196">
    <property type="entry name" value="GerE"/>
    <property type="match status" value="1"/>
</dbReference>